<dbReference type="EMBL" id="BMXS01000001">
    <property type="protein sequence ID" value="GGX79451.1"/>
    <property type="molecule type" value="Genomic_DNA"/>
</dbReference>
<keyword evidence="2" id="KW-1185">Reference proteome</keyword>
<proteinExistence type="predicted"/>
<accession>A0ABQ2YEE8</accession>
<name>A0ABQ2YEE8_9GAMM</name>
<reference evidence="2" key="1">
    <citation type="journal article" date="2019" name="Int. J. Syst. Evol. Microbiol.">
        <title>The Global Catalogue of Microorganisms (GCM) 10K type strain sequencing project: providing services to taxonomists for standard genome sequencing and annotation.</title>
        <authorList>
            <consortium name="The Broad Institute Genomics Platform"/>
            <consortium name="The Broad Institute Genome Sequencing Center for Infectious Disease"/>
            <person name="Wu L."/>
            <person name="Ma J."/>
        </authorList>
    </citation>
    <scope>NUCLEOTIDE SEQUENCE [LARGE SCALE GENOMIC DNA]</scope>
    <source>
        <strain evidence="2">KCTC 22228</strain>
    </source>
</reference>
<protein>
    <submittedName>
        <fullName evidence="1">Uncharacterized protein</fullName>
    </submittedName>
</protein>
<sequence>MRTETVSDEVFFDKLRHCIAGEHIVIDHDGTHYPARIQYVTGTGVKVIPESLLDGSHGEPGDLNGVMESFAYVVELEKDGVLYRRER</sequence>
<evidence type="ECO:0000313" key="2">
    <source>
        <dbReference type="Proteomes" id="UP000653056"/>
    </source>
</evidence>
<gene>
    <name evidence="1" type="ORF">GCM10007160_03400</name>
</gene>
<dbReference type="RefSeq" id="WP_189465473.1">
    <property type="nucleotide sequence ID" value="NZ_BMXS01000001.1"/>
</dbReference>
<organism evidence="1 2">
    <name type="scientific">Litchfieldella qijiaojingensis</name>
    <dbReference type="NCBI Taxonomy" id="980347"/>
    <lineage>
        <taxon>Bacteria</taxon>
        <taxon>Pseudomonadati</taxon>
        <taxon>Pseudomonadota</taxon>
        <taxon>Gammaproteobacteria</taxon>
        <taxon>Oceanospirillales</taxon>
        <taxon>Halomonadaceae</taxon>
        <taxon>Litchfieldella</taxon>
    </lineage>
</organism>
<comment type="caution">
    <text evidence="1">The sequence shown here is derived from an EMBL/GenBank/DDBJ whole genome shotgun (WGS) entry which is preliminary data.</text>
</comment>
<dbReference type="Proteomes" id="UP000653056">
    <property type="component" value="Unassembled WGS sequence"/>
</dbReference>
<evidence type="ECO:0000313" key="1">
    <source>
        <dbReference type="EMBL" id="GGX79451.1"/>
    </source>
</evidence>